<evidence type="ECO:0000256" key="2">
    <source>
        <dbReference type="ARBA" id="ARBA00023125"/>
    </source>
</evidence>
<comment type="caution">
    <text evidence="7">The sequence shown here is derived from an EMBL/GenBank/DDBJ whole genome shotgun (WGS) entry which is preliminary data.</text>
</comment>
<dbReference type="AlphaFoldDB" id="A0A829YI07"/>
<feature type="DNA-binding region" description="H-T-H motif" evidence="4">
    <location>
        <begin position="43"/>
        <end position="62"/>
    </location>
</feature>
<evidence type="ECO:0000256" key="4">
    <source>
        <dbReference type="PROSITE-ProRule" id="PRU00335"/>
    </source>
</evidence>
<keyword evidence="2 4" id="KW-0238">DNA-binding</keyword>
<dbReference type="Proteomes" id="UP000445000">
    <property type="component" value="Unassembled WGS sequence"/>
</dbReference>
<evidence type="ECO:0000313" key="8">
    <source>
        <dbReference type="Proteomes" id="UP000445000"/>
    </source>
</evidence>
<feature type="domain" description="HTH tetR-type" evidence="6">
    <location>
        <begin position="20"/>
        <end position="80"/>
    </location>
</feature>
<evidence type="ECO:0000313" key="7">
    <source>
        <dbReference type="EMBL" id="GFE82442.1"/>
    </source>
</evidence>
<name>A0A829YI07_9GAMM</name>
<sequence length="230" mass="25305">MMQKTKSEKRVRMTQGERSAATRKLLLDASVKCLFQHGYGQTTTILIAEMAGISRGALLHQFPSKADLMAYVVEAVFEEDVTMYRELLRNVTDPDERLVAYAMAAWKVQSRPPGVAVLEILQGSRSDAVLAEKLKPVEARIEEAAKATLRQEMHRNVSPPLFRLMAGVIRGLSIQQVIAPEGEDVTEAIKLLQRLLRAGIQTGVIGSKQKAASRPLNKAAKKKKAVAESA</sequence>
<evidence type="ECO:0000256" key="1">
    <source>
        <dbReference type="ARBA" id="ARBA00023015"/>
    </source>
</evidence>
<protein>
    <recommendedName>
        <fullName evidence="6">HTH tetR-type domain-containing protein</fullName>
    </recommendedName>
</protein>
<organism evidence="7 8">
    <name type="scientific">Steroidobacter agaridevorans</name>
    <dbReference type="NCBI Taxonomy" id="2695856"/>
    <lineage>
        <taxon>Bacteria</taxon>
        <taxon>Pseudomonadati</taxon>
        <taxon>Pseudomonadota</taxon>
        <taxon>Gammaproteobacteria</taxon>
        <taxon>Steroidobacterales</taxon>
        <taxon>Steroidobacteraceae</taxon>
        <taxon>Steroidobacter</taxon>
    </lineage>
</organism>
<dbReference type="PANTHER" id="PTHR30055:SF234">
    <property type="entry name" value="HTH-TYPE TRANSCRIPTIONAL REGULATOR BETI"/>
    <property type="match status" value="1"/>
</dbReference>
<proteinExistence type="predicted"/>
<dbReference type="Gene3D" id="1.10.357.10">
    <property type="entry name" value="Tetracycline Repressor, domain 2"/>
    <property type="match status" value="1"/>
</dbReference>
<evidence type="ECO:0000259" key="6">
    <source>
        <dbReference type="PROSITE" id="PS50977"/>
    </source>
</evidence>
<dbReference type="EMBL" id="BLJN01000004">
    <property type="protein sequence ID" value="GFE82442.1"/>
    <property type="molecule type" value="Genomic_DNA"/>
</dbReference>
<dbReference type="PRINTS" id="PR00455">
    <property type="entry name" value="HTHTETR"/>
</dbReference>
<accession>A0A829YI07</accession>
<dbReference type="PANTHER" id="PTHR30055">
    <property type="entry name" value="HTH-TYPE TRANSCRIPTIONAL REGULATOR RUTR"/>
    <property type="match status" value="1"/>
</dbReference>
<keyword evidence="1" id="KW-0805">Transcription regulation</keyword>
<dbReference type="InterPro" id="IPR050109">
    <property type="entry name" value="HTH-type_TetR-like_transc_reg"/>
</dbReference>
<dbReference type="InterPro" id="IPR009057">
    <property type="entry name" value="Homeodomain-like_sf"/>
</dbReference>
<dbReference type="InterPro" id="IPR001647">
    <property type="entry name" value="HTH_TetR"/>
</dbReference>
<gene>
    <name evidence="7" type="ORF">GCM10011487_44420</name>
</gene>
<dbReference type="GO" id="GO:0003700">
    <property type="term" value="F:DNA-binding transcription factor activity"/>
    <property type="evidence" value="ECO:0007669"/>
    <property type="project" value="TreeGrafter"/>
</dbReference>
<keyword evidence="8" id="KW-1185">Reference proteome</keyword>
<dbReference type="SUPFAM" id="SSF46689">
    <property type="entry name" value="Homeodomain-like"/>
    <property type="match status" value="1"/>
</dbReference>
<dbReference type="RefSeq" id="WP_161814086.1">
    <property type="nucleotide sequence ID" value="NZ_BLJN01000004.1"/>
</dbReference>
<reference evidence="8" key="1">
    <citation type="submission" date="2020-01" db="EMBL/GenBank/DDBJ databases">
        <title>'Steroidobacter agaridevorans' sp. nov., agar-degrading bacteria isolated from rhizosphere soils.</title>
        <authorList>
            <person name="Ikenaga M."/>
            <person name="Kataoka M."/>
            <person name="Murouchi A."/>
            <person name="Katsuragi S."/>
            <person name="Sakai M."/>
        </authorList>
    </citation>
    <scope>NUCLEOTIDE SEQUENCE [LARGE SCALE GENOMIC DNA]</scope>
    <source>
        <strain evidence="8">YU21-B</strain>
    </source>
</reference>
<evidence type="ECO:0000256" key="5">
    <source>
        <dbReference type="SAM" id="MobiDB-lite"/>
    </source>
</evidence>
<dbReference type="PROSITE" id="PS50977">
    <property type="entry name" value="HTH_TETR_2"/>
    <property type="match status" value="1"/>
</dbReference>
<keyword evidence="3" id="KW-0804">Transcription</keyword>
<evidence type="ECO:0000256" key="3">
    <source>
        <dbReference type="ARBA" id="ARBA00023163"/>
    </source>
</evidence>
<feature type="region of interest" description="Disordered" evidence="5">
    <location>
        <begin position="211"/>
        <end position="230"/>
    </location>
</feature>
<dbReference type="GO" id="GO:0000976">
    <property type="term" value="F:transcription cis-regulatory region binding"/>
    <property type="evidence" value="ECO:0007669"/>
    <property type="project" value="TreeGrafter"/>
</dbReference>
<dbReference type="Pfam" id="PF00440">
    <property type="entry name" value="TetR_N"/>
    <property type="match status" value="1"/>
</dbReference>